<dbReference type="AlphaFoldDB" id="A0A2G8L4Y7"/>
<feature type="compositionally biased region" description="Basic and acidic residues" evidence="2">
    <location>
        <begin position="271"/>
        <end position="288"/>
    </location>
</feature>
<keyword evidence="1" id="KW-0560">Oxidoreductase</keyword>
<dbReference type="Pfam" id="PF00106">
    <property type="entry name" value="adh_short"/>
    <property type="match status" value="1"/>
</dbReference>
<dbReference type="STRING" id="307972.A0A2G8L4Y7"/>
<dbReference type="GO" id="GO:0016491">
    <property type="term" value="F:oxidoreductase activity"/>
    <property type="evidence" value="ECO:0007669"/>
    <property type="project" value="UniProtKB-KW"/>
</dbReference>
<dbReference type="Gene3D" id="3.40.50.720">
    <property type="entry name" value="NAD(P)-binding Rossmann-like Domain"/>
    <property type="match status" value="1"/>
</dbReference>
<dbReference type="Proteomes" id="UP000230750">
    <property type="component" value="Unassembled WGS sequence"/>
</dbReference>
<evidence type="ECO:0000313" key="4">
    <source>
        <dbReference type="Proteomes" id="UP000230750"/>
    </source>
</evidence>
<gene>
    <name evidence="3" type="ORF">BSL78_07773</name>
</gene>
<dbReference type="SUPFAM" id="SSF51735">
    <property type="entry name" value="NAD(P)-binding Rossmann-fold domains"/>
    <property type="match status" value="1"/>
</dbReference>
<dbReference type="InterPro" id="IPR036291">
    <property type="entry name" value="NAD(P)-bd_dom_sf"/>
</dbReference>
<dbReference type="InterPro" id="IPR002347">
    <property type="entry name" value="SDR_fam"/>
</dbReference>
<dbReference type="PANTHER" id="PTHR43157:SF31">
    <property type="entry name" value="PHOSPHATIDYLINOSITOL-GLYCAN BIOSYNTHESIS CLASS F PROTEIN"/>
    <property type="match status" value="1"/>
</dbReference>
<accession>A0A2G8L4Y7</accession>
<feature type="compositionally biased region" description="Basic and acidic residues" evidence="2">
    <location>
        <begin position="206"/>
        <end position="263"/>
    </location>
</feature>
<keyword evidence="4" id="KW-1185">Reference proteome</keyword>
<dbReference type="OrthoDB" id="191139at2759"/>
<comment type="caution">
    <text evidence="3">The sequence shown here is derived from an EMBL/GenBank/DDBJ whole genome shotgun (WGS) entry which is preliminary data.</text>
</comment>
<evidence type="ECO:0000256" key="1">
    <source>
        <dbReference type="ARBA" id="ARBA00023002"/>
    </source>
</evidence>
<name>A0A2G8L4Y7_STIJA</name>
<evidence type="ECO:0000313" key="3">
    <source>
        <dbReference type="EMBL" id="PIK55349.1"/>
    </source>
</evidence>
<feature type="region of interest" description="Disordered" evidence="2">
    <location>
        <begin position="206"/>
        <end position="301"/>
    </location>
</feature>
<dbReference type="EMBL" id="MRZV01000219">
    <property type="protein sequence ID" value="PIK55349.1"/>
    <property type="molecule type" value="Genomic_DNA"/>
</dbReference>
<reference evidence="3 4" key="1">
    <citation type="journal article" date="2017" name="PLoS Biol.">
        <title>The sea cucumber genome provides insights into morphological evolution and visceral regeneration.</title>
        <authorList>
            <person name="Zhang X."/>
            <person name="Sun L."/>
            <person name="Yuan J."/>
            <person name="Sun Y."/>
            <person name="Gao Y."/>
            <person name="Zhang L."/>
            <person name="Li S."/>
            <person name="Dai H."/>
            <person name="Hamel J.F."/>
            <person name="Liu C."/>
            <person name="Yu Y."/>
            <person name="Liu S."/>
            <person name="Lin W."/>
            <person name="Guo K."/>
            <person name="Jin S."/>
            <person name="Xu P."/>
            <person name="Storey K.B."/>
            <person name="Huan P."/>
            <person name="Zhang T."/>
            <person name="Zhou Y."/>
            <person name="Zhang J."/>
            <person name="Lin C."/>
            <person name="Li X."/>
            <person name="Xing L."/>
            <person name="Huo D."/>
            <person name="Sun M."/>
            <person name="Wang L."/>
            <person name="Mercier A."/>
            <person name="Li F."/>
            <person name="Yang H."/>
            <person name="Xiang J."/>
        </authorList>
    </citation>
    <scope>NUCLEOTIDE SEQUENCE [LARGE SCALE GENOMIC DNA]</scope>
    <source>
        <strain evidence="3">Shaxun</strain>
        <tissue evidence="3">Muscle</tissue>
    </source>
</reference>
<sequence length="301" mass="32899">MPLDLASFESVLEFSSSTKRRITFKCLDLQGGLIAPQKASAPNSKIINVSSSGHKRGDGVNLDNIQSQKSYSQGKAYGNSKLFQIMNTFSLHSKIKDTGIDVFSVHPGVVDTGFSKGYSGLYKAATLLHKGFGRTSDDGAATTLSAALDEQFHGKGPLYFSSCKPVQPSATARNEEQQKQLWIYSLGLLQEHLDDTLLADVGETLESIKPKEPEPEPEPKPAEEEGDKKEEEGAKEEEKGADGDKTDEKKEDGDKPEEKKDEEAGGGDAKPSQETEEKAAEEEKPSEEQKEDEAEEEKKEE</sequence>
<protein>
    <submittedName>
        <fullName evidence="3">Putative retinol dehydrogenase 12-like</fullName>
    </submittedName>
</protein>
<organism evidence="3 4">
    <name type="scientific">Stichopus japonicus</name>
    <name type="common">Sea cucumber</name>
    <dbReference type="NCBI Taxonomy" id="307972"/>
    <lineage>
        <taxon>Eukaryota</taxon>
        <taxon>Metazoa</taxon>
        <taxon>Echinodermata</taxon>
        <taxon>Eleutherozoa</taxon>
        <taxon>Echinozoa</taxon>
        <taxon>Holothuroidea</taxon>
        <taxon>Aspidochirotacea</taxon>
        <taxon>Aspidochirotida</taxon>
        <taxon>Stichopodidae</taxon>
        <taxon>Apostichopus</taxon>
    </lineage>
</organism>
<dbReference type="PANTHER" id="PTHR43157">
    <property type="entry name" value="PHOSPHATIDYLINOSITOL-GLYCAN BIOSYNTHESIS CLASS F PROTEIN-RELATED"/>
    <property type="match status" value="1"/>
</dbReference>
<evidence type="ECO:0000256" key="2">
    <source>
        <dbReference type="SAM" id="MobiDB-lite"/>
    </source>
</evidence>
<proteinExistence type="predicted"/>